<organism evidence="2 3">
    <name type="scientific">Catenaria anguillulae PL171</name>
    <dbReference type="NCBI Taxonomy" id="765915"/>
    <lineage>
        <taxon>Eukaryota</taxon>
        <taxon>Fungi</taxon>
        <taxon>Fungi incertae sedis</taxon>
        <taxon>Blastocladiomycota</taxon>
        <taxon>Blastocladiomycetes</taxon>
        <taxon>Blastocladiales</taxon>
        <taxon>Catenariaceae</taxon>
        <taxon>Catenaria</taxon>
    </lineage>
</organism>
<protein>
    <submittedName>
        <fullName evidence="2">Uncharacterized protein</fullName>
    </submittedName>
</protein>
<feature type="compositionally biased region" description="Polar residues" evidence="1">
    <location>
        <begin position="508"/>
        <end position="518"/>
    </location>
</feature>
<name>A0A1Y2I3H7_9FUNG</name>
<feature type="region of interest" description="Disordered" evidence="1">
    <location>
        <begin position="388"/>
        <end position="557"/>
    </location>
</feature>
<evidence type="ECO:0000313" key="2">
    <source>
        <dbReference type="EMBL" id="ORZ39952.1"/>
    </source>
</evidence>
<evidence type="ECO:0000256" key="1">
    <source>
        <dbReference type="SAM" id="MobiDB-lite"/>
    </source>
</evidence>
<evidence type="ECO:0000313" key="3">
    <source>
        <dbReference type="Proteomes" id="UP000193411"/>
    </source>
</evidence>
<reference evidence="2 3" key="1">
    <citation type="submission" date="2016-07" db="EMBL/GenBank/DDBJ databases">
        <title>Pervasive Adenine N6-methylation of Active Genes in Fungi.</title>
        <authorList>
            <consortium name="DOE Joint Genome Institute"/>
            <person name="Mondo S.J."/>
            <person name="Dannebaum R.O."/>
            <person name="Kuo R.C."/>
            <person name="Labutti K."/>
            <person name="Haridas S."/>
            <person name="Kuo A."/>
            <person name="Salamov A."/>
            <person name="Ahrendt S.R."/>
            <person name="Lipzen A."/>
            <person name="Sullivan W."/>
            <person name="Andreopoulos W.B."/>
            <person name="Clum A."/>
            <person name="Lindquist E."/>
            <person name="Daum C."/>
            <person name="Ramamoorthy G.K."/>
            <person name="Gryganskyi A."/>
            <person name="Culley D."/>
            <person name="Magnuson J.K."/>
            <person name="James T.Y."/>
            <person name="O'Malley M.A."/>
            <person name="Stajich J.E."/>
            <person name="Spatafora J.W."/>
            <person name="Visel A."/>
            <person name="Grigoriev I.V."/>
        </authorList>
    </citation>
    <scope>NUCLEOTIDE SEQUENCE [LARGE SCALE GENOMIC DNA]</scope>
    <source>
        <strain evidence="2 3">PL171</strain>
    </source>
</reference>
<sequence>MKSKQPVSHRQVHTSSSPAAASLLPLSPNELARITDLETKRARIARLSAVRLAERDMAKQRRLKFDTARRGKEEETIRLMSTCITARRNPQQRSGRQLVEVHHVGATDAQAPLGSAHRVAKEINTQRARQQVNHVHSQLRSDRVQTQRAKAAAVDELARRATPTIDVALRAAEMDAAKREANARSIAKARSHTPAPILIPVDSLTNLPSAVDLRGAHSSASLPTQSAQQPPGIPVVEYQSTRFHSTLLRDALPHGVDRSEPDLNMVSSSTHALNQSQQLEASTAAKQHLAQDQARRAAARGEAALARLRAKRVHDQVHAALEAARARDWDRRKVQFADYMTDRTPAKAPVPDQAKLENAFVNRFPEAARQMARELGEIWEDEHRSVSRALNRSHMSGSRSQSPSRSHSRSRSRSRSPSRQRPQSDPSHRYPPLQQPPSSAKPLAQSTPVSAPKRSSLKKPASSYQQGHHQTKPPLASASQTSNPPPFKEARPRSAPTPILPDPMAVLASTQPNLATTRPPQPINPQHLQPQSQSHPVPIQQPKSSPPATDELDSVLPMTSSASDSLFAGLSAPSTAPSASSFLRARGVIMRKSESHDSNESGTTWSTWGTATIDDMIDELGSWLSDAV</sequence>
<feature type="compositionally biased region" description="Low complexity" evidence="1">
    <location>
        <begin position="525"/>
        <end position="538"/>
    </location>
</feature>
<feature type="region of interest" description="Disordered" evidence="1">
    <location>
        <begin position="1"/>
        <end position="24"/>
    </location>
</feature>
<accession>A0A1Y2I3H7</accession>
<feature type="compositionally biased region" description="Basic residues" evidence="1">
    <location>
        <begin position="406"/>
        <end position="418"/>
    </location>
</feature>
<gene>
    <name evidence="2" type="ORF">BCR44DRAFT_1425966</name>
</gene>
<proteinExistence type="predicted"/>
<dbReference type="Proteomes" id="UP000193411">
    <property type="component" value="Unassembled WGS sequence"/>
</dbReference>
<feature type="compositionally biased region" description="Low complexity" evidence="1">
    <location>
        <begin position="15"/>
        <end position="24"/>
    </location>
</feature>
<keyword evidence="3" id="KW-1185">Reference proteome</keyword>
<comment type="caution">
    <text evidence="2">The sequence shown here is derived from an EMBL/GenBank/DDBJ whole genome shotgun (WGS) entry which is preliminary data.</text>
</comment>
<dbReference type="AlphaFoldDB" id="A0A1Y2I3H7"/>
<feature type="compositionally biased region" description="Low complexity" evidence="1">
    <location>
        <begin position="392"/>
        <end position="405"/>
    </location>
</feature>
<dbReference type="EMBL" id="MCFL01000004">
    <property type="protein sequence ID" value="ORZ39952.1"/>
    <property type="molecule type" value="Genomic_DNA"/>
</dbReference>